<evidence type="ECO:0000256" key="2">
    <source>
        <dbReference type="ARBA" id="ARBA00022527"/>
    </source>
</evidence>
<name>A0A9P6DVQ9_9AGAM</name>
<feature type="compositionally biased region" description="Polar residues" evidence="10">
    <location>
        <begin position="358"/>
        <end position="367"/>
    </location>
</feature>
<evidence type="ECO:0000256" key="8">
    <source>
        <dbReference type="ARBA" id="ARBA00048679"/>
    </source>
</evidence>
<feature type="region of interest" description="Disordered" evidence="10">
    <location>
        <begin position="1"/>
        <end position="31"/>
    </location>
</feature>
<accession>A0A9P6DVQ9</accession>
<feature type="compositionally biased region" description="Low complexity" evidence="10">
    <location>
        <begin position="12"/>
        <end position="21"/>
    </location>
</feature>
<dbReference type="InterPro" id="IPR000719">
    <property type="entry name" value="Prot_kinase_dom"/>
</dbReference>
<feature type="region of interest" description="Disordered" evidence="10">
    <location>
        <begin position="296"/>
        <end position="316"/>
    </location>
</feature>
<dbReference type="GO" id="GO:0050684">
    <property type="term" value="P:regulation of mRNA processing"/>
    <property type="evidence" value="ECO:0007669"/>
    <property type="project" value="TreeGrafter"/>
</dbReference>
<sequence>MEGKMSIPQATGGSRQLQLGRRQSRQGRRCQGVRPWGYRPISIGDEIRRGRYLVVRKLGWGHFSTVWLVNDRRTNVHVALKVVKSSPKYAQTARDEIALLNQISNAPNPNHPGRAHLVQFLDSFELKPDDGIPGSSTIHVTDYRHVCMTFEPLGENLLTLLRRLQSCDETNLKIGIPTVLVQQITRQMLQALDFLHQDCQLIHTDLKPENVMVVVDDVEELMTGVSPSSASKIVTIPRSGGGRFDPGGGDWHNQQKNIHIFGSYPLPSPLQDWGRENAGAEVGSLALIMSQLAIESKKSPSSGITDPRITGSGSSSFISVDSAATSYSGTDIISASNPHRVVEPPSHSPTPKPTSTHAFTTPTSLLTASAPPNKGSRGRSAFESPPSMPSLPATKAPPRIRIKIADMGNATPVNKHFTPDIQTRQYRCPEVILGYRDWGPSVDIWSVGAMVFELLTSDFLFAPEPKEHRYTKDDDHMAQIIELLGDLPAHRKFSGKWSRDIFNSNGQLRNISRLRPWSLKKVLMQKYDYPVKQATALRDFLVPMLALDPDDRPSAGELSRHPWLDMEDAAPPYTTGVTMESIRPHPFEPEELKILPPREMQSAADYP</sequence>
<reference evidence="12" key="1">
    <citation type="journal article" date="2020" name="Nat. Commun.">
        <title>Large-scale genome sequencing of mycorrhizal fungi provides insights into the early evolution of symbiotic traits.</title>
        <authorList>
            <person name="Miyauchi S."/>
            <person name="Kiss E."/>
            <person name="Kuo A."/>
            <person name="Drula E."/>
            <person name="Kohler A."/>
            <person name="Sanchez-Garcia M."/>
            <person name="Morin E."/>
            <person name="Andreopoulos B."/>
            <person name="Barry K.W."/>
            <person name="Bonito G."/>
            <person name="Buee M."/>
            <person name="Carver A."/>
            <person name="Chen C."/>
            <person name="Cichocki N."/>
            <person name="Clum A."/>
            <person name="Culley D."/>
            <person name="Crous P.W."/>
            <person name="Fauchery L."/>
            <person name="Girlanda M."/>
            <person name="Hayes R.D."/>
            <person name="Keri Z."/>
            <person name="LaButti K."/>
            <person name="Lipzen A."/>
            <person name="Lombard V."/>
            <person name="Magnuson J."/>
            <person name="Maillard F."/>
            <person name="Murat C."/>
            <person name="Nolan M."/>
            <person name="Ohm R.A."/>
            <person name="Pangilinan J."/>
            <person name="Pereira M.F."/>
            <person name="Perotto S."/>
            <person name="Peter M."/>
            <person name="Pfister S."/>
            <person name="Riley R."/>
            <person name="Sitrit Y."/>
            <person name="Stielow J.B."/>
            <person name="Szollosi G."/>
            <person name="Zifcakova L."/>
            <person name="Stursova M."/>
            <person name="Spatafora J.W."/>
            <person name="Tedersoo L."/>
            <person name="Vaario L.M."/>
            <person name="Yamada A."/>
            <person name="Yan M."/>
            <person name="Wang P."/>
            <person name="Xu J."/>
            <person name="Bruns T."/>
            <person name="Baldrian P."/>
            <person name="Vilgalys R."/>
            <person name="Dunand C."/>
            <person name="Henrissat B."/>
            <person name="Grigoriev I.V."/>
            <person name="Hibbett D."/>
            <person name="Nagy L.G."/>
            <person name="Martin F.M."/>
        </authorList>
    </citation>
    <scope>NUCLEOTIDE SEQUENCE</scope>
    <source>
        <strain evidence="12">UP504</strain>
    </source>
</reference>
<keyword evidence="5" id="KW-0418">Kinase</keyword>
<proteinExistence type="predicted"/>
<dbReference type="GO" id="GO:0004674">
    <property type="term" value="F:protein serine/threonine kinase activity"/>
    <property type="evidence" value="ECO:0007669"/>
    <property type="project" value="UniProtKB-KW"/>
</dbReference>
<evidence type="ECO:0000256" key="9">
    <source>
        <dbReference type="PROSITE-ProRule" id="PRU10141"/>
    </source>
</evidence>
<dbReference type="SMART" id="SM00220">
    <property type="entry name" value="S_TKc"/>
    <property type="match status" value="1"/>
</dbReference>
<feature type="region of interest" description="Disordered" evidence="10">
    <location>
        <begin position="588"/>
        <end position="607"/>
    </location>
</feature>
<feature type="domain" description="Protein kinase" evidence="11">
    <location>
        <begin position="52"/>
        <end position="564"/>
    </location>
</feature>
<dbReference type="InterPro" id="IPR011009">
    <property type="entry name" value="Kinase-like_dom_sf"/>
</dbReference>
<evidence type="ECO:0000256" key="10">
    <source>
        <dbReference type="SAM" id="MobiDB-lite"/>
    </source>
</evidence>
<dbReference type="GO" id="GO:0005737">
    <property type="term" value="C:cytoplasm"/>
    <property type="evidence" value="ECO:0007669"/>
    <property type="project" value="TreeGrafter"/>
</dbReference>
<keyword evidence="6 9" id="KW-0067">ATP-binding</keyword>
<dbReference type="PROSITE" id="PS00107">
    <property type="entry name" value="PROTEIN_KINASE_ATP"/>
    <property type="match status" value="1"/>
</dbReference>
<dbReference type="EMBL" id="MU128948">
    <property type="protein sequence ID" value="KAF9515587.1"/>
    <property type="molecule type" value="Genomic_DNA"/>
</dbReference>
<dbReference type="GO" id="GO:0005634">
    <property type="term" value="C:nucleus"/>
    <property type="evidence" value="ECO:0007669"/>
    <property type="project" value="TreeGrafter"/>
</dbReference>
<keyword evidence="3" id="KW-0808">Transferase</keyword>
<evidence type="ECO:0000256" key="4">
    <source>
        <dbReference type="ARBA" id="ARBA00022741"/>
    </source>
</evidence>
<evidence type="ECO:0000259" key="11">
    <source>
        <dbReference type="PROSITE" id="PS50011"/>
    </source>
</evidence>
<dbReference type="PANTHER" id="PTHR47634:SF9">
    <property type="entry name" value="PROTEIN KINASE DOMAIN-CONTAINING PROTEIN-RELATED"/>
    <property type="match status" value="1"/>
</dbReference>
<dbReference type="InterPro" id="IPR008271">
    <property type="entry name" value="Ser/Thr_kinase_AS"/>
</dbReference>
<dbReference type="InterPro" id="IPR051334">
    <property type="entry name" value="SRPK"/>
</dbReference>
<evidence type="ECO:0000313" key="13">
    <source>
        <dbReference type="Proteomes" id="UP000886523"/>
    </source>
</evidence>
<evidence type="ECO:0000256" key="3">
    <source>
        <dbReference type="ARBA" id="ARBA00022679"/>
    </source>
</evidence>
<dbReference type="GO" id="GO:0005524">
    <property type="term" value="F:ATP binding"/>
    <property type="evidence" value="ECO:0007669"/>
    <property type="project" value="UniProtKB-UniRule"/>
</dbReference>
<dbReference type="InterPro" id="IPR017441">
    <property type="entry name" value="Protein_kinase_ATP_BS"/>
</dbReference>
<evidence type="ECO:0000256" key="7">
    <source>
        <dbReference type="ARBA" id="ARBA00047899"/>
    </source>
</evidence>
<dbReference type="Gene3D" id="1.10.510.10">
    <property type="entry name" value="Transferase(Phosphotransferase) domain 1"/>
    <property type="match status" value="2"/>
</dbReference>
<dbReference type="Pfam" id="PF00069">
    <property type="entry name" value="Pkinase"/>
    <property type="match status" value="2"/>
</dbReference>
<dbReference type="GO" id="GO:0000245">
    <property type="term" value="P:spliceosomal complex assembly"/>
    <property type="evidence" value="ECO:0007669"/>
    <property type="project" value="TreeGrafter"/>
</dbReference>
<protein>
    <recommendedName>
        <fullName evidence="1">non-specific serine/threonine protein kinase</fullName>
        <ecNumber evidence="1">2.7.11.1</ecNumber>
    </recommendedName>
</protein>
<gene>
    <name evidence="12" type="ORF">BS47DRAFT_1371982</name>
</gene>
<dbReference type="EC" id="2.7.11.1" evidence="1"/>
<dbReference type="OrthoDB" id="2649at2759"/>
<dbReference type="PROSITE" id="PS50011">
    <property type="entry name" value="PROTEIN_KINASE_DOM"/>
    <property type="match status" value="1"/>
</dbReference>
<dbReference type="FunFam" id="1.10.510.10:FF:000275">
    <property type="entry name" value="SRSF protein kinase 2 isoform X3"/>
    <property type="match status" value="1"/>
</dbReference>
<evidence type="ECO:0000256" key="1">
    <source>
        <dbReference type="ARBA" id="ARBA00012513"/>
    </source>
</evidence>
<keyword evidence="2" id="KW-0723">Serine/threonine-protein kinase</keyword>
<dbReference type="Proteomes" id="UP000886523">
    <property type="component" value="Unassembled WGS sequence"/>
</dbReference>
<evidence type="ECO:0000256" key="5">
    <source>
        <dbReference type="ARBA" id="ARBA00022777"/>
    </source>
</evidence>
<dbReference type="SUPFAM" id="SSF56112">
    <property type="entry name" value="Protein kinase-like (PK-like)"/>
    <property type="match status" value="1"/>
</dbReference>
<feature type="binding site" evidence="9">
    <location>
        <position position="81"/>
    </location>
    <ligand>
        <name>ATP</name>
        <dbReference type="ChEBI" id="CHEBI:30616"/>
    </ligand>
</feature>
<dbReference type="PANTHER" id="PTHR47634">
    <property type="entry name" value="PROTEIN KINASE DOMAIN-CONTAINING PROTEIN-RELATED"/>
    <property type="match status" value="1"/>
</dbReference>
<evidence type="ECO:0000256" key="6">
    <source>
        <dbReference type="ARBA" id="ARBA00022840"/>
    </source>
</evidence>
<feature type="region of interest" description="Disordered" evidence="10">
    <location>
        <begin position="335"/>
        <end position="397"/>
    </location>
</feature>
<comment type="caution">
    <text evidence="12">The sequence shown here is derived from an EMBL/GenBank/DDBJ whole genome shotgun (WGS) entry which is preliminary data.</text>
</comment>
<dbReference type="PROSITE" id="PS00108">
    <property type="entry name" value="PROTEIN_KINASE_ST"/>
    <property type="match status" value="1"/>
</dbReference>
<evidence type="ECO:0000313" key="12">
    <source>
        <dbReference type="EMBL" id="KAF9515587.1"/>
    </source>
</evidence>
<comment type="catalytic activity">
    <reaction evidence="8">
        <text>L-seryl-[protein] + ATP = O-phospho-L-seryl-[protein] + ADP + H(+)</text>
        <dbReference type="Rhea" id="RHEA:17989"/>
        <dbReference type="Rhea" id="RHEA-COMP:9863"/>
        <dbReference type="Rhea" id="RHEA-COMP:11604"/>
        <dbReference type="ChEBI" id="CHEBI:15378"/>
        <dbReference type="ChEBI" id="CHEBI:29999"/>
        <dbReference type="ChEBI" id="CHEBI:30616"/>
        <dbReference type="ChEBI" id="CHEBI:83421"/>
        <dbReference type="ChEBI" id="CHEBI:456216"/>
        <dbReference type="EC" id="2.7.11.1"/>
    </reaction>
</comment>
<keyword evidence="4 9" id="KW-0547">Nucleotide-binding</keyword>
<dbReference type="Gene3D" id="3.30.200.20">
    <property type="entry name" value="Phosphorylase Kinase, domain 1"/>
    <property type="match status" value="1"/>
</dbReference>
<dbReference type="AlphaFoldDB" id="A0A9P6DVQ9"/>
<keyword evidence="13" id="KW-1185">Reference proteome</keyword>
<organism evidence="12 13">
    <name type="scientific">Hydnum rufescens UP504</name>
    <dbReference type="NCBI Taxonomy" id="1448309"/>
    <lineage>
        <taxon>Eukaryota</taxon>
        <taxon>Fungi</taxon>
        <taxon>Dikarya</taxon>
        <taxon>Basidiomycota</taxon>
        <taxon>Agaricomycotina</taxon>
        <taxon>Agaricomycetes</taxon>
        <taxon>Cantharellales</taxon>
        <taxon>Hydnaceae</taxon>
        <taxon>Hydnum</taxon>
    </lineage>
</organism>
<comment type="catalytic activity">
    <reaction evidence="7">
        <text>L-threonyl-[protein] + ATP = O-phospho-L-threonyl-[protein] + ADP + H(+)</text>
        <dbReference type="Rhea" id="RHEA:46608"/>
        <dbReference type="Rhea" id="RHEA-COMP:11060"/>
        <dbReference type="Rhea" id="RHEA-COMP:11605"/>
        <dbReference type="ChEBI" id="CHEBI:15378"/>
        <dbReference type="ChEBI" id="CHEBI:30013"/>
        <dbReference type="ChEBI" id="CHEBI:30616"/>
        <dbReference type="ChEBI" id="CHEBI:61977"/>
        <dbReference type="ChEBI" id="CHEBI:456216"/>
        <dbReference type="EC" id="2.7.11.1"/>
    </reaction>
</comment>